<sequence length="658" mass="69454">MVYEGYLRVGGVEVVNTERARGYTRTSPCPVWWIDDAVACPGLAEAVGDQPYIYENISEAPWYDRSLAALSSRFYGVVGLRIDGFSDSTRATSRTEGVTPGGSLGATRKGMRDVRVRATLIAEGLDALDYGSEWMSSAFDGGCGVHSSGCGLMDADVLTACPPPRGEVPDFTEWEETRRNLIANPAFRQNTATWSAAAGGGAVASIERQVAQPGLDIPTEHFARLTYTTTGTWFRAAANTDAVTPGQEYTLSAWLRGAPTAGNFRLFIQWKTSGGSLVAEVSSPNVNLGSSFSRESFTAVAPAGAAYATIQYGRSSAQVGDFFDVAGALFEESSTLQNYFDGETPATSNPVVQQRHSWVGTADASSSIEESRYSITRPRTPEEYALIINALRRYVHDVAVTSGPIVVATYKSKTGNFYSREVEFTITSERAWVYGMTKELTLAPSLPTVMEDTPYNRIPYPSAELGAGSIVIAKNLADNPSVEVNATNWSTTATVVSGSSPNPYLTGARSTELAAVGTASYRSRILGNGSTLVSGAAFLFAHNDVALPAGTGRRISLNMWAACIIAAGGSSTAIQSLQVRYDFLNSGGSSIGGAVIFGTAAADELGGNAYSITGVAVPAAATSVRVSAVARVDWASSATGGQNSDIRLYADALTVSVP</sequence>
<dbReference type="EMBL" id="MH727556">
    <property type="protein sequence ID" value="AYB70146.1"/>
    <property type="molecule type" value="Genomic_DNA"/>
</dbReference>
<evidence type="ECO:0000313" key="1">
    <source>
        <dbReference type="EMBL" id="AYB70146.1"/>
    </source>
</evidence>
<evidence type="ECO:0000313" key="2">
    <source>
        <dbReference type="Proteomes" id="UP000279330"/>
    </source>
</evidence>
<name>A0A385UG85_9CAUD</name>
<gene>
    <name evidence="1" type="primary">36</name>
    <name evidence="1" type="ORF">SEA_ONEIAGILLIAN_36</name>
</gene>
<protein>
    <submittedName>
        <fullName evidence="1">Minor tail protein</fullName>
    </submittedName>
</protein>
<organism evidence="1 2">
    <name type="scientific">Microbacterium phage OneinaGillian</name>
    <dbReference type="NCBI Taxonomy" id="2301604"/>
    <lineage>
        <taxon>Viruses</taxon>
        <taxon>Duplodnaviria</taxon>
        <taxon>Heunggongvirae</taxon>
        <taxon>Uroviricota</taxon>
        <taxon>Caudoviricetes</taxon>
        <taxon>Gillianvirus</taxon>
        <taxon>Gillianvirus oneinagillian</taxon>
    </lineage>
</organism>
<dbReference type="Gene3D" id="2.60.120.260">
    <property type="entry name" value="Galactose-binding domain-like"/>
    <property type="match status" value="1"/>
</dbReference>
<dbReference type="Proteomes" id="UP000279330">
    <property type="component" value="Segment"/>
</dbReference>
<dbReference type="KEGG" id="vg:55003711"/>
<accession>A0A385UG85</accession>
<reference evidence="1 2" key="1">
    <citation type="submission" date="2018-08" db="EMBL/GenBank/DDBJ databases">
        <authorList>
            <person name="Miller G.E."/>
            <person name="Abrahams R."/>
            <person name="Bazan D.C."/>
            <person name="Beglau B.C."/>
            <person name="Blaylock E.C."/>
            <person name="Choi J.D."/>
            <person name="Grewal S.K."/>
            <person name="Hernandez E.V."/>
            <person name="Kim D.J."/>
            <person name="Kim K."/>
            <person name="Lee Y."/>
            <person name="Linde M.K."/>
            <person name="Lopez M.B."/>
            <person name="Pangalila E."/>
            <person name="Parker M.A."/>
            <person name="Specht R.C."/>
            <person name="Teng M.C."/>
            <person name="Toledo B."/>
            <person name="Tran S."/>
            <person name="Yu H."/>
            <person name="Kalaj N."/>
            <person name="Muthiah A.S."/>
            <person name="Dean N.S."/>
            <person name="Diaz A."/>
            <person name="Garlena R.A."/>
            <person name="Russell D.A."/>
            <person name="Pope W.H."/>
            <person name="Jacobs-Sera D."/>
            <person name="Hatfull G.F."/>
        </authorList>
    </citation>
    <scope>NUCLEOTIDE SEQUENCE [LARGE SCALE GENOMIC DNA]</scope>
</reference>
<dbReference type="RefSeq" id="YP_009812642.1">
    <property type="nucleotide sequence ID" value="NC_048068.1"/>
</dbReference>
<keyword evidence="2" id="KW-1185">Reference proteome</keyword>
<proteinExistence type="predicted"/>
<dbReference type="GeneID" id="55003711"/>